<name>A0A5N6U8Y2_ASPAV</name>
<dbReference type="AlphaFoldDB" id="A0A5N6U8Y2"/>
<dbReference type="OrthoDB" id="2544694at2759"/>
<dbReference type="PANTHER" id="PTHR37315">
    <property type="entry name" value="UPF0311 PROTEIN BLR7842"/>
    <property type="match status" value="1"/>
</dbReference>
<evidence type="ECO:0000313" key="1">
    <source>
        <dbReference type="EMBL" id="KAE8155083.1"/>
    </source>
</evidence>
<sequence>MTWRRVSNSPGNGLYPNSPPMRQPALAFLYRLECEISPEEIDIGAPYGAGFRRSIANITGGTFKGPELSGTVLPSGADWATRIEGTHSMALDARYTIKTEDGFYLYVGARGLYRPGPETAYAKQVAIDPSLRPPPTVTQDDVESFSHFSIESGPGKDNWLNGLVCVGVMSREDDRILIDAYYLTNFEGHRPSNVAASRFATQ</sequence>
<accession>A0A5N6U8Y2</accession>
<protein>
    <submittedName>
        <fullName evidence="1">Uncharacterized protein</fullName>
    </submittedName>
</protein>
<dbReference type="Pfam" id="PF11578">
    <property type="entry name" value="DUF3237"/>
    <property type="match status" value="1"/>
</dbReference>
<evidence type="ECO:0000313" key="2">
    <source>
        <dbReference type="Proteomes" id="UP000325780"/>
    </source>
</evidence>
<dbReference type="PANTHER" id="PTHR37315:SF1">
    <property type="entry name" value="UPF0311 PROTEIN BLR7842"/>
    <property type="match status" value="1"/>
</dbReference>
<dbReference type="Proteomes" id="UP000325780">
    <property type="component" value="Unassembled WGS sequence"/>
</dbReference>
<reference evidence="1 2" key="1">
    <citation type="submission" date="2019-04" db="EMBL/GenBank/DDBJ databases">
        <title>Friends and foes A comparative genomics study of 23 Aspergillus species from section Flavi.</title>
        <authorList>
            <consortium name="DOE Joint Genome Institute"/>
            <person name="Kjaerbolling I."/>
            <person name="Vesth T."/>
            <person name="Frisvad J.C."/>
            <person name="Nybo J.L."/>
            <person name="Theobald S."/>
            <person name="Kildgaard S."/>
            <person name="Isbrandt T."/>
            <person name="Kuo A."/>
            <person name="Sato A."/>
            <person name="Lyhne E.K."/>
            <person name="Kogle M.E."/>
            <person name="Wiebenga A."/>
            <person name="Kun R.S."/>
            <person name="Lubbers R.J."/>
            <person name="Makela M.R."/>
            <person name="Barry K."/>
            <person name="Chovatia M."/>
            <person name="Clum A."/>
            <person name="Daum C."/>
            <person name="Haridas S."/>
            <person name="He G."/>
            <person name="LaButti K."/>
            <person name="Lipzen A."/>
            <person name="Mondo S."/>
            <person name="Riley R."/>
            <person name="Salamov A."/>
            <person name="Simmons B.A."/>
            <person name="Magnuson J.K."/>
            <person name="Henrissat B."/>
            <person name="Mortensen U.H."/>
            <person name="Larsen T.O."/>
            <person name="Devries R.P."/>
            <person name="Grigoriev I.V."/>
            <person name="Machida M."/>
            <person name="Baker S.E."/>
            <person name="Andersen M.R."/>
        </authorList>
    </citation>
    <scope>NUCLEOTIDE SEQUENCE [LARGE SCALE GENOMIC DNA]</scope>
    <source>
        <strain evidence="1 2">IBT 18842</strain>
    </source>
</reference>
<keyword evidence="2" id="KW-1185">Reference proteome</keyword>
<organism evidence="1 2">
    <name type="scientific">Aspergillus avenaceus</name>
    <dbReference type="NCBI Taxonomy" id="36643"/>
    <lineage>
        <taxon>Eukaryota</taxon>
        <taxon>Fungi</taxon>
        <taxon>Dikarya</taxon>
        <taxon>Ascomycota</taxon>
        <taxon>Pezizomycotina</taxon>
        <taxon>Eurotiomycetes</taxon>
        <taxon>Eurotiomycetidae</taxon>
        <taxon>Eurotiales</taxon>
        <taxon>Aspergillaceae</taxon>
        <taxon>Aspergillus</taxon>
        <taxon>Aspergillus subgen. Circumdati</taxon>
    </lineage>
</organism>
<proteinExistence type="predicted"/>
<dbReference type="EMBL" id="ML742024">
    <property type="protein sequence ID" value="KAE8155083.1"/>
    <property type="molecule type" value="Genomic_DNA"/>
</dbReference>
<gene>
    <name evidence="1" type="ORF">BDV25DRAFT_135127</name>
</gene>
<dbReference type="InterPro" id="IPR020915">
    <property type="entry name" value="UPF0311"/>
</dbReference>
<dbReference type="Gene3D" id="2.40.160.20">
    <property type="match status" value="1"/>
</dbReference>